<feature type="compositionally biased region" description="Low complexity" evidence="7">
    <location>
        <begin position="129"/>
        <end position="139"/>
    </location>
</feature>
<dbReference type="STRING" id="121845.A0A1S4EJV0"/>
<dbReference type="OMA" id="HDMFDGP"/>
<evidence type="ECO:0000259" key="8">
    <source>
        <dbReference type="PROSITE" id="PS50102"/>
    </source>
</evidence>
<dbReference type="CTD" id="44029"/>
<feature type="region of interest" description="Disordered" evidence="7">
    <location>
        <begin position="112"/>
        <end position="185"/>
    </location>
</feature>
<proteinExistence type="predicted"/>
<dbReference type="PROSITE" id="PS50102">
    <property type="entry name" value="RRM"/>
    <property type="match status" value="1"/>
</dbReference>
<keyword evidence="9" id="KW-1185">Reference proteome</keyword>
<evidence type="ECO:0000256" key="5">
    <source>
        <dbReference type="ARBA" id="ARBA00023242"/>
    </source>
</evidence>
<dbReference type="Proteomes" id="UP000079169">
    <property type="component" value="Unplaced"/>
</dbReference>
<feature type="domain" description="RRM" evidence="8">
    <location>
        <begin position="26"/>
        <end position="103"/>
    </location>
</feature>
<evidence type="ECO:0000313" key="10">
    <source>
        <dbReference type="RefSeq" id="XP_017302438.1"/>
    </source>
</evidence>
<evidence type="ECO:0000256" key="3">
    <source>
        <dbReference type="ARBA" id="ARBA00022816"/>
    </source>
</evidence>
<dbReference type="PANTHER" id="PTHR19965:SF82">
    <property type="entry name" value="THO COMPLEX SUBUNIT 4"/>
    <property type="match status" value="1"/>
</dbReference>
<dbReference type="GO" id="GO:0006406">
    <property type="term" value="P:mRNA export from nucleus"/>
    <property type="evidence" value="ECO:0007669"/>
    <property type="project" value="TreeGrafter"/>
</dbReference>
<dbReference type="KEGG" id="dci:103516189"/>
<dbReference type="Pfam" id="PF13865">
    <property type="entry name" value="FoP_duplication"/>
    <property type="match status" value="1"/>
</dbReference>
<feature type="compositionally biased region" description="Basic and acidic residues" evidence="7">
    <location>
        <begin position="176"/>
        <end position="185"/>
    </location>
</feature>
<dbReference type="PaxDb" id="121845-A0A1S4EJV0"/>
<reference evidence="10" key="1">
    <citation type="submission" date="2025-08" db="UniProtKB">
        <authorList>
            <consortium name="RefSeq"/>
        </authorList>
    </citation>
    <scope>IDENTIFICATION</scope>
</reference>
<evidence type="ECO:0000256" key="1">
    <source>
        <dbReference type="ARBA" id="ARBA00004123"/>
    </source>
</evidence>
<dbReference type="FunFam" id="3.30.70.330:FF:000273">
    <property type="entry name" value="THO complex subunit 4"/>
    <property type="match status" value="1"/>
</dbReference>
<dbReference type="InterPro" id="IPR025715">
    <property type="entry name" value="FoP_C"/>
</dbReference>
<sequence>MWTHDLYDSASYGGGRSMGGGGGGSGKLLISNLDFGVSNSDIKELFSEFGPLKSAKLHYDRSGRSLGTADLIYERRSDAIKAMKQYNGVPLDGRPMQIQLAADVSVLENTVPRPVARGGRGGASGGYRNGTAPTYRPRGGSRGAPRGGSTRGGGRGRGGRNSGPKPTQEELDAELDAYREKMDTS</sequence>
<dbReference type="AlphaFoldDB" id="A0A1S4EJV0"/>
<evidence type="ECO:0000256" key="2">
    <source>
        <dbReference type="ARBA" id="ARBA00022448"/>
    </source>
</evidence>
<organism evidence="9 10">
    <name type="scientific">Diaphorina citri</name>
    <name type="common">Asian citrus psyllid</name>
    <dbReference type="NCBI Taxonomy" id="121845"/>
    <lineage>
        <taxon>Eukaryota</taxon>
        <taxon>Metazoa</taxon>
        <taxon>Ecdysozoa</taxon>
        <taxon>Arthropoda</taxon>
        <taxon>Hexapoda</taxon>
        <taxon>Insecta</taxon>
        <taxon>Pterygota</taxon>
        <taxon>Neoptera</taxon>
        <taxon>Paraneoptera</taxon>
        <taxon>Hemiptera</taxon>
        <taxon>Sternorrhyncha</taxon>
        <taxon>Psylloidea</taxon>
        <taxon>Psyllidae</taxon>
        <taxon>Diaphorininae</taxon>
        <taxon>Diaphorina</taxon>
    </lineage>
</organism>
<dbReference type="InterPro" id="IPR000504">
    <property type="entry name" value="RRM_dom"/>
</dbReference>
<dbReference type="Gene3D" id="3.30.70.330">
    <property type="match status" value="1"/>
</dbReference>
<protein>
    <submittedName>
        <fullName evidence="10">THO complex subunit 4</fullName>
    </submittedName>
</protein>
<dbReference type="SUPFAM" id="SSF54928">
    <property type="entry name" value="RNA-binding domain, RBD"/>
    <property type="match status" value="1"/>
</dbReference>
<gene>
    <name evidence="10" type="primary">LOC103516189</name>
</gene>
<evidence type="ECO:0000256" key="6">
    <source>
        <dbReference type="PROSITE-ProRule" id="PRU00176"/>
    </source>
</evidence>
<dbReference type="GO" id="GO:0003729">
    <property type="term" value="F:mRNA binding"/>
    <property type="evidence" value="ECO:0007669"/>
    <property type="project" value="TreeGrafter"/>
</dbReference>
<dbReference type="SMART" id="SM00360">
    <property type="entry name" value="RRM"/>
    <property type="match status" value="1"/>
</dbReference>
<evidence type="ECO:0000313" key="9">
    <source>
        <dbReference type="Proteomes" id="UP000079169"/>
    </source>
</evidence>
<dbReference type="InterPro" id="IPR012677">
    <property type="entry name" value="Nucleotide-bd_a/b_plait_sf"/>
</dbReference>
<keyword evidence="5" id="KW-0539">Nucleus</keyword>
<evidence type="ECO:0000256" key="7">
    <source>
        <dbReference type="SAM" id="MobiDB-lite"/>
    </source>
</evidence>
<dbReference type="SMART" id="SM01218">
    <property type="entry name" value="FoP_duplication"/>
    <property type="match status" value="1"/>
</dbReference>
<keyword evidence="3" id="KW-0509">mRNA transport</keyword>
<dbReference type="Pfam" id="PF00076">
    <property type="entry name" value="RRM_1"/>
    <property type="match status" value="1"/>
</dbReference>
<feature type="compositionally biased region" description="Gly residues" evidence="7">
    <location>
        <begin position="140"/>
        <end position="161"/>
    </location>
</feature>
<name>A0A1S4EJV0_DIACI</name>
<dbReference type="PANTHER" id="PTHR19965">
    <property type="entry name" value="RNA AND EXPORT FACTOR BINDING PROTEIN"/>
    <property type="match status" value="1"/>
</dbReference>
<comment type="subcellular location">
    <subcellularLocation>
        <location evidence="1">Nucleus</location>
    </subcellularLocation>
</comment>
<dbReference type="GO" id="GO:0005634">
    <property type="term" value="C:nucleus"/>
    <property type="evidence" value="ECO:0007669"/>
    <property type="project" value="UniProtKB-SubCell"/>
</dbReference>
<dbReference type="RefSeq" id="XP_017302438.1">
    <property type="nucleotide sequence ID" value="XM_017446949.2"/>
</dbReference>
<dbReference type="InterPro" id="IPR035979">
    <property type="entry name" value="RBD_domain_sf"/>
</dbReference>
<dbReference type="CDD" id="cd12680">
    <property type="entry name" value="RRM_THOC4"/>
    <property type="match status" value="1"/>
</dbReference>
<keyword evidence="4 6" id="KW-0694">RNA-binding</keyword>
<dbReference type="GeneID" id="103516189"/>
<dbReference type="InterPro" id="IPR051229">
    <property type="entry name" value="ALYREF_mRNA_export"/>
</dbReference>
<keyword evidence="2" id="KW-0813">Transport</keyword>
<feature type="compositionally biased region" description="Gly residues" evidence="7">
    <location>
        <begin position="118"/>
        <end position="128"/>
    </location>
</feature>
<accession>A0A1S4EJV0</accession>
<evidence type="ECO:0000256" key="4">
    <source>
        <dbReference type="ARBA" id="ARBA00022884"/>
    </source>
</evidence>